<gene>
    <name evidence="4" type="ORF">CLN94_09560</name>
</gene>
<dbReference type="EMBL" id="NTJD01000006">
    <property type="protein sequence ID" value="PCD76421.1"/>
    <property type="molecule type" value="Genomic_DNA"/>
</dbReference>
<evidence type="ECO:0000256" key="1">
    <source>
        <dbReference type="ARBA" id="ARBA00008007"/>
    </source>
</evidence>
<dbReference type="PANTHER" id="PTHR47505">
    <property type="entry name" value="DNA UTILIZATION PROTEIN YHGH"/>
    <property type="match status" value="1"/>
</dbReference>
<dbReference type="Proteomes" id="UP000243507">
    <property type="component" value="Unassembled WGS sequence"/>
</dbReference>
<dbReference type="Gene3D" id="3.40.50.2020">
    <property type="match status" value="1"/>
</dbReference>
<keyword evidence="4" id="KW-0328">Glycosyltransferase</keyword>
<dbReference type="AlphaFoldDB" id="A0A2A4CME8"/>
<sequence>MLAGLDAALHLVFPPRCLCCGEAVGSDQGLCGPCWRDAGFIQGACCTRCGTPLPGQSDEALCCDECLADPPPWRQGRAALTYSETGRRLVLQLKHGDRLDLVRPLAGWMARAGAPLIGPDSILAPVPLHRLRMLKRRYNQSALLAQEIARQTGSIYVPDLFRRVRATPSQEGRSREERAANLSGAIGITNGKETVISGSRLMIIDDVITSGATLRAVAEAAISANAACVDVLLLARVARNT</sequence>
<dbReference type="InterPro" id="IPR044005">
    <property type="entry name" value="DZR_2"/>
</dbReference>
<keyword evidence="4" id="KW-0808">Transferase</keyword>
<dbReference type="InterPro" id="IPR000836">
    <property type="entry name" value="PRTase_dom"/>
</dbReference>
<feature type="domain" description="Double zinc ribbon" evidence="3">
    <location>
        <begin position="8"/>
        <end position="67"/>
    </location>
</feature>
<evidence type="ECO:0000313" key="5">
    <source>
        <dbReference type="Proteomes" id="UP000243507"/>
    </source>
</evidence>
<dbReference type="Pfam" id="PF00156">
    <property type="entry name" value="Pribosyltran"/>
    <property type="match status" value="1"/>
</dbReference>
<accession>A0A2A4CME8</accession>
<dbReference type="Pfam" id="PF18912">
    <property type="entry name" value="DZR_2"/>
    <property type="match status" value="1"/>
</dbReference>
<organism evidence="4 5">
    <name type="scientific">Pseudothioclava arenosa</name>
    <dbReference type="NCBI Taxonomy" id="1795308"/>
    <lineage>
        <taxon>Bacteria</taxon>
        <taxon>Pseudomonadati</taxon>
        <taxon>Pseudomonadota</taxon>
        <taxon>Alphaproteobacteria</taxon>
        <taxon>Rhodobacterales</taxon>
        <taxon>Paracoccaceae</taxon>
        <taxon>Pseudothioclava</taxon>
    </lineage>
</organism>
<dbReference type="CDD" id="cd06223">
    <property type="entry name" value="PRTases_typeI"/>
    <property type="match status" value="1"/>
</dbReference>
<evidence type="ECO:0000259" key="2">
    <source>
        <dbReference type="Pfam" id="PF00156"/>
    </source>
</evidence>
<comment type="caution">
    <text evidence="4">The sequence shown here is derived from an EMBL/GenBank/DDBJ whole genome shotgun (WGS) entry which is preliminary data.</text>
</comment>
<evidence type="ECO:0000259" key="3">
    <source>
        <dbReference type="Pfam" id="PF18912"/>
    </source>
</evidence>
<comment type="similarity">
    <text evidence="1">Belongs to the ComF/GntX family.</text>
</comment>
<feature type="domain" description="Phosphoribosyltransferase" evidence="2">
    <location>
        <begin position="175"/>
        <end position="236"/>
    </location>
</feature>
<dbReference type="SUPFAM" id="SSF53271">
    <property type="entry name" value="PRTase-like"/>
    <property type="match status" value="1"/>
</dbReference>
<dbReference type="OrthoDB" id="9779910at2"/>
<keyword evidence="5" id="KW-1185">Reference proteome</keyword>
<evidence type="ECO:0000313" key="4">
    <source>
        <dbReference type="EMBL" id="PCD76421.1"/>
    </source>
</evidence>
<reference evidence="4 5" key="1">
    <citation type="submission" date="2017-09" db="EMBL/GenBank/DDBJ databases">
        <title>A multilocus sequence analysis scheme for characterization of bacteria in the genus Thioclava.</title>
        <authorList>
            <person name="Liu Y."/>
            <person name="Shao Z."/>
        </authorList>
    </citation>
    <scope>NUCLEOTIDE SEQUENCE [LARGE SCALE GENOMIC DNA]</scope>
    <source>
        <strain evidence="4 5">CAU 1312</strain>
    </source>
</reference>
<dbReference type="PANTHER" id="PTHR47505:SF1">
    <property type="entry name" value="DNA UTILIZATION PROTEIN YHGH"/>
    <property type="match status" value="1"/>
</dbReference>
<dbReference type="GO" id="GO:0016757">
    <property type="term" value="F:glycosyltransferase activity"/>
    <property type="evidence" value="ECO:0007669"/>
    <property type="project" value="UniProtKB-KW"/>
</dbReference>
<proteinExistence type="inferred from homology"/>
<dbReference type="InterPro" id="IPR029057">
    <property type="entry name" value="PRTase-like"/>
</dbReference>
<name>A0A2A4CME8_9RHOB</name>
<protein>
    <submittedName>
        <fullName evidence="4">Amidophosphoribosyltransferase</fullName>
    </submittedName>
</protein>
<dbReference type="InterPro" id="IPR051910">
    <property type="entry name" value="ComF/GntX_DNA_util-trans"/>
</dbReference>